<dbReference type="GO" id="GO:0008168">
    <property type="term" value="F:methyltransferase activity"/>
    <property type="evidence" value="ECO:0007669"/>
    <property type="project" value="UniProtKB-KW"/>
</dbReference>
<dbReference type="InterPro" id="IPR001128">
    <property type="entry name" value="Cyt_P450"/>
</dbReference>
<name>A0A7D8UMZ3_9HELO</name>
<organism evidence="7 8">
    <name type="scientific">Lachnellula cervina</name>
    <dbReference type="NCBI Taxonomy" id="1316786"/>
    <lineage>
        <taxon>Eukaryota</taxon>
        <taxon>Fungi</taxon>
        <taxon>Dikarya</taxon>
        <taxon>Ascomycota</taxon>
        <taxon>Pezizomycotina</taxon>
        <taxon>Leotiomycetes</taxon>
        <taxon>Helotiales</taxon>
        <taxon>Lachnaceae</taxon>
        <taxon>Lachnellula</taxon>
    </lineage>
</organism>
<keyword evidence="4 5" id="KW-0349">Heme</keyword>
<dbReference type="FunFam" id="1.10.630.10:FF:000050">
    <property type="entry name" value="Cytochrome P450 monooxygenase"/>
    <property type="match status" value="1"/>
</dbReference>
<dbReference type="Gene3D" id="1.10.630.10">
    <property type="entry name" value="Cytochrome P450"/>
    <property type="match status" value="1"/>
</dbReference>
<evidence type="ECO:0000256" key="5">
    <source>
        <dbReference type="RuleBase" id="RU000461"/>
    </source>
</evidence>
<comment type="similarity">
    <text evidence="5">Belongs to the cytochrome P450 family.</text>
</comment>
<dbReference type="SUPFAM" id="SSF48264">
    <property type="entry name" value="Cytochrome P450"/>
    <property type="match status" value="1"/>
</dbReference>
<dbReference type="PRINTS" id="PR00385">
    <property type="entry name" value="P450"/>
</dbReference>
<dbReference type="EMBL" id="QGMG01000958">
    <property type="protein sequence ID" value="TVY50940.1"/>
    <property type="molecule type" value="Genomic_DNA"/>
</dbReference>
<keyword evidence="7" id="KW-0489">Methyltransferase</keyword>
<evidence type="ECO:0000256" key="6">
    <source>
        <dbReference type="SAM" id="Phobius"/>
    </source>
</evidence>
<dbReference type="GO" id="GO:0004497">
    <property type="term" value="F:monooxygenase activity"/>
    <property type="evidence" value="ECO:0007669"/>
    <property type="project" value="UniProtKB-KW"/>
</dbReference>
<keyword evidence="5" id="KW-0560">Oxidoreductase</keyword>
<dbReference type="PROSITE" id="PS00086">
    <property type="entry name" value="CYTOCHROME_P450"/>
    <property type="match status" value="1"/>
</dbReference>
<evidence type="ECO:0000313" key="7">
    <source>
        <dbReference type="EMBL" id="TVY50940.1"/>
    </source>
</evidence>
<reference evidence="7 8" key="1">
    <citation type="submission" date="2018-05" db="EMBL/GenBank/DDBJ databases">
        <title>Whole genome sequencing for identification of molecular markers to develop diagnostic detection tools for the regulated plant pathogen Lachnellula willkommii.</title>
        <authorList>
            <person name="Giroux E."/>
            <person name="Bilodeau G."/>
        </authorList>
    </citation>
    <scope>NUCLEOTIDE SEQUENCE [LARGE SCALE GENOMIC DNA]</scope>
    <source>
        <strain evidence="7 8">CBS 625.97</strain>
    </source>
</reference>
<dbReference type="CDD" id="cd11060">
    <property type="entry name" value="CYP57A1-like"/>
    <property type="match status" value="1"/>
</dbReference>
<accession>A0A7D8UMZ3</accession>
<feature type="binding site" description="axial binding residue" evidence="4">
    <location>
        <position position="457"/>
    </location>
    <ligand>
        <name>heme</name>
        <dbReference type="ChEBI" id="CHEBI:30413"/>
    </ligand>
    <ligandPart>
        <name>Fe</name>
        <dbReference type="ChEBI" id="CHEBI:18248"/>
    </ligandPart>
</feature>
<keyword evidence="6" id="KW-1133">Transmembrane helix</keyword>
<evidence type="ECO:0000256" key="1">
    <source>
        <dbReference type="ARBA" id="ARBA00001971"/>
    </source>
</evidence>
<sequence length="513" mass="57841">MIERIFLLPGGSLSLTVFLGLPLLMSISYIFVFVLLDPLRHLPGPPIARFTRLWYLYRIYQGRFEQVNIELHRKYGPIVRIAPGEYSLDDVNAAKIIYGHGNSFAKKANVVSQAPWYSAWSPPDPNKANLFSDLDPHRHAFQRRKFASAYSMSTLVSYEQYVNDCTTLLIQRFDELAHSHQIINFSHWLHCYAFDVIGEITFGERFGLLDMGKDEAGIFKAIDGRNAYGTFVGIYPFLNNLLFPCLPKSGGFTFVIRFTVDQISKKMSSLKDPKVSATDGPPDFVSKLVTRHEEDPEKITKADIQMTCQSNIAAGSDTTAISLSSIMYFLMKHPDSFGRLRKEIDDAATSKLVSDPVTFKQAQEHLPFLQAVIKEALRLHPAVGMGLQRTVPEGGAEIAAQKFPPGTTVGVNAWVSHRNQATFGADANEWRPERWLEDGGKELEGHMLAFGMGSRTCIGKNISLLEMSKLIPQLIRTFDFQLDESLLGRGWQTENRWFVKQMDFKGSISKRKV</sequence>
<proteinExistence type="inferred from homology"/>
<keyword evidence="6" id="KW-0472">Membrane</keyword>
<comment type="caution">
    <text evidence="7">The sequence shown here is derived from an EMBL/GenBank/DDBJ whole genome shotgun (WGS) entry which is preliminary data.</text>
</comment>
<dbReference type="GO" id="GO:0005506">
    <property type="term" value="F:iron ion binding"/>
    <property type="evidence" value="ECO:0007669"/>
    <property type="project" value="InterPro"/>
</dbReference>
<comment type="cofactor">
    <cofactor evidence="1 4">
        <name>heme</name>
        <dbReference type="ChEBI" id="CHEBI:30413"/>
    </cofactor>
</comment>
<keyword evidence="7" id="KW-0808">Transferase</keyword>
<dbReference type="GO" id="GO:0016705">
    <property type="term" value="F:oxidoreductase activity, acting on paired donors, with incorporation or reduction of molecular oxygen"/>
    <property type="evidence" value="ECO:0007669"/>
    <property type="project" value="InterPro"/>
</dbReference>
<dbReference type="PRINTS" id="PR00463">
    <property type="entry name" value="EP450I"/>
</dbReference>
<dbReference type="Proteomes" id="UP000481288">
    <property type="component" value="Unassembled WGS sequence"/>
</dbReference>
<evidence type="ECO:0000256" key="3">
    <source>
        <dbReference type="ARBA" id="ARBA00023004"/>
    </source>
</evidence>
<keyword evidence="6" id="KW-0812">Transmembrane</keyword>
<keyword evidence="5" id="KW-0503">Monooxygenase</keyword>
<evidence type="ECO:0000313" key="8">
    <source>
        <dbReference type="Proteomes" id="UP000481288"/>
    </source>
</evidence>
<dbReference type="OrthoDB" id="3934656at2759"/>
<evidence type="ECO:0000256" key="4">
    <source>
        <dbReference type="PIRSR" id="PIRSR602401-1"/>
    </source>
</evidence>
<dbReference type="InterPro" id="IPR017972">
    <property type="entry name" value="Cyt_P450_CS"/>
</dbReference>
<dbReference type="InterPro" id="IPR036396">
    <property type="entry name" value="Cyt_P450_sf"/>
</dbReference>
<dbReference type="PANTHER" id="PTHR24305:SF190">
    <property type="entry name" value="P450, PUTATIVE (EUROFUNG)-RELATED"/>
    <property type="match status" value="1"/>
</dbReference>
<dbReference type="GO" id="GO:0020037">
    <property type="term" value="F:heme binding"/>
    <property type="evidence" value="ECO:0007669"/>
    <property type="project" value="InterPro"/>
</dbReference>
<dbReference type="Pfam" id="PF00067">
    <property type="entry name" value="p450"/>
    <property type="match status" value="1"/>
</dbReference>
<feature type="transmembrane region" description="Helical" evidence="6">
    <location>
        <begin position="12"/>
        <end position="36"/>
    </location>
</feature>
<dbReference type="GO" id="GO:0032259">
    <property type="term" value="P:methylation"/>
    <property type="evidence" value="ECO:0007669"/>
    <property type="project" value="UniProtKB-KW"/>
</dbReference>
<keyword evidence="8" id="KW-1185">Reference proteome</keyword>
<dbReference type="InterPro" id="IPR050121">
    <property type="entry name" value="Cytochrome_P450_monoxygenase"/>
</dbReference>
<keyword evidence="3 4" id="KW-0408">Iron</keyword>
<dbReference type="InterPro" id="IPR002401">
    <property type="entry name" value="Cyt_P450_E_grp-I"/>
</dbReference>
<evidence type="ECO:0000256" key="2">
    <source>
        <dbReference type="ARBA" id="ARBA00022723"/>
    </source>
</evidence>
<gene>
    <name evidence="7" type="primary">PDA6-1_1</name>
    <name evidence="7" type="ORF">LCER1_G007986</name>
</gene>
<protein>
    <submittedName>
        <fullName evidence="7">Pisatin demethylase</fullName>
    </submittedName>
</protein>
<dbReference type="AlphaFoldDB" id="A0A7D8UMZ3"/>
<keyword evidence="2 4" id="KW-0479">Metal-binding</keyword>
<dbReference type="PANTHER" id="PTHR24305">
    <property type="entry name" value="CYTOCHROME P450"/>
    <property type="match status" value="1"/>
</dbReference>